<dbReference type="Proteomes" id="UP000647235">
    <property type="component" value="Unassembled WGS sequence"/>
</dbReference>
<organism evidence="6 7">
    <name type="scientific">Dorea hominis</name>
    <dbReference type="NCBI Taxonomy" id="2763040"/>
    <lineage>
        <taxon>Bacteria</taxon>
        <taxon>Bacillati</taxon>
        <taxon>Bacillota</taxon>
        <taxon>Clostridia</taxon>
        <taxon>Lachnospirales</taxon>
        <taxon>Lachnospiraceae</taxon>
        <taxon>Dorea</taxon>
    </lineage>
</organism>
<dbReference type="PROSITE" id="PS50893">
    <property type="entry name" value="ABC_TRANSPORTER_2"/>
    <property type="match status" value="1"/>
</dbReference>
<accession>A0ABR7ERU3</accession>
<comment type="similarity">
    <text evidence="1">Belongs to the ABC transporter superfamily.</text>
</comment>
<dbReference type="Gene3D" id="3.40.50.300">
    <property type="entry name" value="P-loop containing nucleotide triphosphate hydrolases"/>
    <property type="match status" value="1"/>
</dbReference>
<dbReference type="SUPFAM" id="SSF52540">
    <property type="entry name" value="P-loop containing nucleoside triphosphate hydrolases"/>
    <property type="match status" value="1"/>
</dbReference>
<evidence type="ECO:0000259" key="5">
    <source>
        <dbReference type="PROSITE" id="PS50893"/>
    </source>
</evidence>
<evidence type="ECO:0000256" key="2">
    <source>
        <dbReference type="ARBA" id="ARBA00022448"/>
    </source>
</evidence>
<dbReference type="PANTHER" id="PTHR42798">
    <property type="entry name" value="LIPOPROTEIN-RELEASING SYSTEM ATP-BINDING PROTEIN LOLD"/>
    <property type="match status" value="1"/>
</dbReference>
<dbReference type="Pfam" id="PF00005">
    <property type="entry name" value="ABC_tran"/>
    <property type="match status" value="1"/>
</dbReference>
<evidence type="ECO:0000256" key="3">
    <source>
        <dbReference type="ARBA" id="ARBA00022741"/>
    </source>
</evidence>
<keyword evidence="2" id="KW-0813">Transport</keyword>
<sequence length="254" mass="29158">MNNQEIIKVEDLTRNYRMIYAENPEDREIKVLKGLNFAVKTEEFVGIMGKSGCGKTTLLKVLGLIDKPTDGTLYFNGVDSRKLWSDELADIRRRKMGFVFQDFYLLDSLSVEDNIMVPMVLDKAPVKDCLEKVAYYMEKFGLMHLTKKKPNELSGGERQRVAICRALINDPELILADEPTGNLDTQSGQIVIDALTEINEKMKKTILMVTHDPKMASYCSRIILLKDGQILEELKREKDQDAFYHRIVDKMQEL</sequence>
<feature type="domain" description="ABC transporter" evidence="5">
    <location>
        <begin position="7"/>
        <end position="252"/>
    </location>
</feature>
<evidence type="ECO:0000256" key="1">
    <source>
        <dbReference type="ARBA" id="ARBA00005417"/>
    </source>
</evidence>
<evidence type="ECO:0000313" key="7">
    <source>
        <dbReference type="Proteomes" id="UP000647235"/>
    </source>
</evidence>
<dbReference type="InterPro" id="IPR017911">
    <property type="entry name" value="MacB-like_ATP-bd"/>
</dbReference>
<evidence type="ECO:0000256" key="4">
    <source>
        <dbReference type="ARBA" id="ARBA00022840"/>
    </source>
</evidence>
<comment type="caution">
    <text evidence="6">The sequence shown here is derived from an EMBL/GenBank/DDBJ whole genome shotgun (WGS) entry which is preliminary data.</text>
</comment>
<name>A0ABR7ERU3_9FIRM</name>
<dbReference type="PROSITE" id="PS00211">
    <property type="entry name" value="ABC_TRANSPORTER_1"/>
    <property type="match status" value="1"/>
</dbReference>
<keyword evidence="7" id="KW-1185">Reference proteome</keyword>
<dbReference type="RefSeq" id="WP_118287902.1">
    <property type="nucleotide sequence ID" value="NZ_JACOOY010000002.1"/>
</dbReference>
<dbReference type="CDD" id="cd03255">
    <property type="entry name" value="ABC_MJ0796_LolCDE_FtsE"/>
    <property type="match status" value="1"/>
</dbReference>
<dbReference type="InterPro" id="IPR027417">
    <property type="entry name" value="P-loop_NTPase"/>
</dbReference>
<dbReference type="InterPro" id="IPR003593">
    <property type="entry name" value="AAA+_ATPase"/>
</dbReference>
<keyword evidence="3" id="KW-0547">Nucleotide-binding</keyword>
<dbReference type="GO" id="GO:0005524">
    <property type="term" value="F:ATP binding"/>
    <property type="evidence" value="ECO:0007669"/>
    <property type="project" value="UniProtKB-KW"/>
</dbReference>
<dbReference type="SMART" id="SM00382">
    <property type="entry name" value="AAA"/>
    <property type="match status" value="1"/>
</dbReference>
<reference evidence="6 7" key="1">
    <citation type="submission" date="2020-08" db="EMBL/GenBank/DDBJ databases">
        <title>Genome public.</title>
        <authorList>
            <person name="Liu C."/>
            <person name="Sun Q."/>
        </authorList>
    </citation>
    <scope>NUCLEOTIDE SEQUENCE [LARGE SCALE GENOMIC DNA]</scope>
    <source>
        <strain evidence="6 7">NSJ-36</strain>
    </source>
</reference>
<keyword evidence="4 6" id="KW-0067">ATP-binding</keyword>
<proteinExistence type="inferred from homology"/>
<dbReference type="PANTHER" id="PTHR42798:SF7">
    <property type="entry name" value="ALPHA-D-RIBOSE 1-METHYLPHOSPHONATE 5-TRIPHOSPHATE SYNTHASE SUBUNIT PHNL"/>
    <property type="match status" value="1"/>
</dbReference>
<dbReference type="InterPro" id="IPR017871">
    <property type="entry name" value="ABC_transporter-like_CS"/>
</dbReference>
<dbReference type="InterPro" id="IPR003439">
    <property type="entry name" value="ABC_transporter-like_ATP-bd"/>
</dbReference>
<evidence type="ECO:0000313" key="6">
    <source>
        <dbReference type="EMBL" id="MBC5664073.1"/>
    </source>
</evidence>
<protein>
    <submittedName>
        <fullName evidence="6">ABC transporter ATP-binding protein</fullName>
    </submittedName>
</protein>
<gene>
    <name evidence="6" type="ORF">H8S07_02065</name>
</gene>
<dbReference type="EMBL" id="JACOOY010000002">
    <property type="protein sequence ID" value="MBC5664073.1"/>
    <property type="molecule type" value="Genomic_DNA"/>
</dbReference>